<feature type="chain" id="PRO_5044804883" description="Thioredoxin domain-containing protein" evidence="3">
    <location>
        <begin position="18"/>
        <end position="436"/>
    </location>
</feature>
<proteinExistence type="inferred from homology"/>
<dbReference type="PANTHER" id="PTHR18929:SF240">
    <property type="entry name" value="PROTEIN DISULFIDE-ISOMERASE"/>
    <property type="match status" value="1"/>
</dbReference>
<feature type="region of interest" description="Disordered" evidence="2">
    <location>
        <begin position="271"/>
        <end position="436"/>
    </location>
</feature>
<feature type="compositionally biased region" description="Basic and acidic residues" evidence="2">
    <location>
        <begin position="372"/>
        <end position="396"/>
    </location>
</feature>
<dbReference type="AlphaFoldDB" id="A0ABD6ECK0"/>
<keyword evidence="3" id="KW-0732">Signal</keyword>
<comment type="similarity">
    <text evidence="1">Belongs to the protein disulfide isomerase family.</text>
</comment>
<reference evidence="5 6" key="1">
    <citation type="submission" date="2024-08" db="EMBL/GenBank/DDBJ databases">
        <title>Gnathostoma spinigerum genome.</title>
        <authorList>
            <person name="Gonzalez-Bertolin B."/>
            <person name="Monzon S."/>
            <person name="Zaballos A."/>
            <person name="Jimenez P."/>
            <person name="Dekumyoy P."/>
            <person name="Varona S."/>
            <person name="Cuesta I."/>
            <person name="Sumanam S."/>
            <person name="Adisakwattana P."/>
            <person name="Gasser R.B."/>
            <person name="Hernandez-Gonzalez A."/>
            <person name="Young N.D."/>
            <person name="Perteguer M.J."/>
        </authorList>
    </citation>
    <scope>NUCLEOTIDE SEQUENCE [LARGE SCALE GENOMIC DNA]</scope>
    <source>
        <strain evidence="5">AL3</strain>
        <tissue evidence="5">Liver</tissue>
    </source>
</reference>
<dbReference type="Proteomes" id="UP001608902">
    <property type="component" value="Unassembled WGS sequence"/>
</dbReference>
<feature type="compositionally biased region" description="Acidic residues" evidence="2">
    <location>
        <begin position="278"/>
        <end position="287"/>
    </location>
</feature>
<dbReference type="SUPFAM" id="SSF52833">
    <property type="entry name" value="Thioredoxin-like"/>
    <property type="match status" value="2"/>
</dbReference>
<sequence>MTFCYIFVALIVTIATGEVRSKEQRELVTDFTKKDGAKIFGKDSGKHFAVLMESKISDDYDDHYEEFEKAAKKFPEVKFVYINTDVEENWEVIEYMGMRSEDMPGVIFVDLEKGLTKYKATLKEITRKEIVAFVKDALTGKLEPFLRSEEVPDNWDDKPLKILVGKNFEDIVFELERNTLVFFYAPWCRVCQTTLPEIEDLALRMQDDDDVIIAKMDATKNEVHKIPILDVPMIALFKKGSRKPIFYTPDDAAQRTADEFEKFINKELGREAKKSTDDEGVISEEEDESKKLETKTGTEKIGDKKLEKEQREEEKETEKVDKEEVKIEEKGKEKARNKKEEIKGGEEQKEEDKKKEGKDGEEGKIRGKKEKKNKEKKEVKNDGKKVSKKEGSDKSGKKDKKKGTKDKEGAKKEKAKKAEAKKKDARTKATSKKDEL</sequence>
<dbReference type="EMBL" id="JBGFUD010002528">
    <property type="protein sequence ID" value="MFH4977703.1"/>
    <property type="molecule type" value="Genomic_DNA"/>
</dbReference>
<dbReference type="InterPro" id="IPR036249">
    <property type="entry name" value="Thioredoxin-like_sf"/>
</dbReference>
<evidence type="ECO:0000259" key="4">
    <source>
        <dbReference type="PROSITE" id="PS51352"/>
    </source>
</evidence>
<accession>A0ABD6ECK0</accession>
<dbReference type="PROSITE" id="PS51352">
    <property type="entry name" value="THIOREDOXIN_2"/>
    <property type="match status" value="1"/>
</dbReference>
<dbReference type="PANTHER" id="PTHR18929">
    <property type="entry name" value="PROTEIN DISULFIDE ISOMERASE"/>
    <property type="match status" value="1"/>
</dbReference>
<gene>
    <name evidence="5" type="ORF">AB6A40_004412</name>
</gene>
<keyword evidence="6" id="KW-1185">Reference proteome</keyword>
<evidence type="ECO:0000256" key="1">
    <source>
        <dbReference type="ARBA" id="ARBA00006347"/>
    </source>
</evidence>
<evidence type="ECO:0000256" key="3">
    <source>
        <dbReference type="SAM" id="SignalP"/>
    </source>
</evidence>
<dbReference type="Gene3D" id="3.40.30.10">
    <property type="entry name" value="Glutaredoxin"/>
    <property type="match status" value="2"/>
</dbReference>
<comment type="caution">
    <text evidence="5">The sequence shown here is derived from an EMBL/GenBank/DDBJ whole genome shotgun (WGS) entry which is preliminary data.</text>
</comment>
<feature type="domain" description="Thioredoxin" evidence="4">
    <location>
        <begin position="137"/>
        <end position="269"/>
    </location>
</feature>
<dbReference type="CDD" id="cd02982">
    <property type="entry name" value="PDI_b'_family"/>
    <property type="match status" value="1"/>
</dbReference>
<name>A0ABD6ECK0_9BILA</name>
<feature type="compositionally biased region" description="Basic and acidic residues" evidence="2">
    <location>
        <begin position="405"/>
        <end position="422"/>
    </location>
</feature>
<organism evidence="5 6">
    <name type="scientific">Gnathostoma spinigerum</name>
    <dbReference type="NCBI Taxonomy" id="75299"/>
    <lineage>
        <taxon>Eukaryota</taxon>
        <taxon>Metazoa</taxon>
        <taxon>Ecdysozoa</taxon>
        <taxon>Nematoda</taxon>
        <taxon>Chromadorea</taxon>
        <taxon>Rhabditida</taxon>
        <taxon>Spirurina</taxon>
        <taxon>Gnathostomatomorpha</taxon>
        <taxon>Gnathostomatoidea</taxon>
        <taxon>Gnathostomatidae</taxon>
        <taxon>Gnathostoma</taxon>
    </lineage>
</organism>
<evidence type="ECO:0000256" key="2">
    <source>
        <dbReference type="SAM" id="MobiDB-lite"/>
    </source>
</evidence>
<feature type="signal peptide" evidence="3">
    <location>
        <begin position="1"/>
        <end position="17"/>
    </location>
</feature>
<dbReference type="Pfam" id="PF13848">
    <property type="entry name" value="Thioredoxin_6"/>
    <property type="match status" value="1"/>
</dbReference>
<protein>
    <recommendedName>
        <fullName evidence="4">Thioredoxin domain-containing protein</fullName>
    </recommendedName>
</protein>
<evidence type="ECO:0000313" key="6">
    <source>
        <dbReference type="Proteomes" id="UP001608902"/>
    </source>
</evidence>
<dbReference type="Pfam" id="PF00085">
    <property type="entry name" value="Thioredoxin"/>
    <property type="match status" value="1"/>
</dbReference>
<feature type="compositionally biased region" description="Basic and acidic residues" evidence="2">
    <location>
        <begin position="288"/>
        <end position="365"/>
    </location>
</feature>
<dbReference type="InterPro" id="IPR013766">
    <property type="entry name" value="Thioredoxin_domain"/>
</dbReference>
<evidence type="ECO:0000313" key="5">
    <source>
        <dbReference type="EMBL" id="MFH4977703.1"/>
    </source>
</evidence>